<dbReference type="Gene3D" id="3.40.630.30">
    <property type="match status" value="1"/>
</dbReference>
<evidence type="ECO:0008006" key="3">
    <source>
        <dbReference type="Google" id="ProtNLM"/>
    </source>
</evidence>
<dbReference type="AlphaFoldDB" id="A0A850RDE3"/>
<evidence type="ECO:0000313" key="1">
    <source>
        <dbReference type="EMBL" id="NVY96778.1"/>
    </source>
</evidence>
<evidence type="ECO:0000313" key="2">
    <source>
        <dbReference type="Proteomes" id="UP000563523"/>
    </source>
</evidence>
<dbReference type="Proteomes" id="UP000563523">
    <property type="component" value="Unassembled WGS sequence"/>
</dbReference>
<reference evidence="1 2" key="1">
    <citation type="submission" date="2020-06" db="EMBL/GenBank/DDBJ databases">
        <authorList>
            <person name="Kang J."/>
        </authorList>
    </citation>
    <scope>NUCLEOTIDE SEQUENCE [LARGE SCALE GENOMIC DNA]</scope>
    <source>
        <strain evidence="1 2">DCY120</strain>
    </source>
</reference>
<name>A0A850RDE3_9LACO</name>
<dbReference type="RefSeq" id="WP_176942937.1">
    <property type="nucleotide sequence ID" value="NZ_JABZEC010000005.1"/>
</dbReference>
<comment type="caution">
    <text evidence="1">The sequence shown here is derived from an EMBL/GenBank/DDBJ whole genome shotgun (WGS) entry which is preliminary data.</text>
</comment>
<protein>
    <recommendedName>
        <fullName evidence="3">N-acetyltransferase domain-containing protein</fullName>
    </recommendedName>
</protein>
<dbReference type="EMBL" id="JABZEC010000005">
    <property type="protein sequence ID" value="NVY96778.1"/>
    <property type="molecule type" value="Genomic_DNA"/>
</dbReference>
<accession>A0A850RDE3</accession>
<dbReference type="SUPFAM" id="SSF55729">
    <property type="entry name" value="Acyl-CoA N-acyltransferases (Nat)"/>
    <property type="match status" value="1"/>
</dbReference>
<organism evidence="1 2">
    <name type="scientific">Bombilactobacillus apium</name>
    <dbReference type="NCBI Taxonomy" id="2675299"/>
    <lineage>
        <taxon>Bacteria</taxon>
        <taxon>Bacillati</taxon>
        <taxon>Bacillota</taxon>
        <taxon>Bacilli</taxon>
        <taxon>Lactobacillales</taxon>
        <taxon>Lactobacillaceae</taxon>
        <taxon>Bombilactobacillus</taxon>
    </lineage>
</organism>
<sequence>MEPIFLRSSQVQDLDRISQLFQEGRRVLAQEQIPQWQDGYPLTIDSHYHGQHLGNFFFSNLISQAYQQGQRELRIDTHAQNQRMQHLATKWGFEKRGIVYLDHNPQDQRLAYQLFL</sequence>
<proteinExistence type="predicted"/>
<gene>
    <name evidence="1" type="ORF">HU830_06365</name>
</gene>
<dbReference type="InterPro" id="IPR016181">
    <property type="entry name" value="Acyl_CoA_acyltransferase"/>
</dbReference>
<keyword evidence="2" id="KW-1185">Reference proteome</keyword>